<protein>
    <submittedName>
        <fullName evidence="2">DUF2721 domain-containing protein</fullName>
    </submittedName>
</protein>
<evidence type="ECO:0000313" key="3">
    <source>
        <dbReference type="Proteomes" id="UP000886689"/>
    </source>
</evidence>
<dbReference type="AlphaFoldDB" id="A0A9D7K402"/>
<dbReference type="EMBL" id="JADJUC010000008">
    <property type="protein sequence ID" value="MBK8524257.1"/>
    <property type="molecule type" value="Genomic_DNA"/>
</dbReference>
<evidence type="ECO:0000256" key="1">
    <source>
        <dbReference type="SAM" id="Phobius"/>
    </source>
</evidence>
<feature type="transmembrane region" description="Helical" evidence="1">
    <location>
        <begin position="76"/>
        <end position="100"/>
    </location>
</feature>
<dbReference type="Pfam" id="PF11026">
    <property type="entry name" value="DUF2721"/>
    <property type="match status" value="1"/>
</dbReference>
<name>A0A9D7K402_9PROT</name>
<proteinExistence type="predicted"/>
<reference evidence="2" key="1">
    <citation type="submission" date="2020-10" db="EMBL/GenBank/DDBJ databases">
        <title>Connecting structure to function with the recovery of over 1000 high-quality activated sludge metagenome-assembled genomes encoding full-length rRNA genes using long-read sequencing.</title>
        <authorList>
            <person name="Singleton C.M."/>
            <person name="Petriglieri F."/>
            <person name="Kristensen J.M."/>
            <person name="Kirkegaard R.H."/>
            <person name="Michaelsen T.Y."/>
            <person name="Andersen M.H."/>
            <person name="Karst S.M."/>
            <person name="Dueholm M.S."/>
            <person name="Nielsen P.H."/>
            <person name="Albertsen M."/>
        </authorList>
    </citation>
    <scope>NUCLEOTIDE SEQUENCE</scope>
    <source>
        <strain evidence="2">Hirt_18-Q3-R61-65_BATAC.395</strain>
    </source>
</reference>
<keyword evidence="1" id="KW-0472">Membrane</keyword>
<feature type="transmembrane region" description="Helical" evidence="1">
    <location>
        <begin position="12"/>
        <end position="34"/>
    </location>
</feature>
<evidence type="ECO:0000313" key="2">
    <source>
        <dbReference type="EMBL" id="MBK8524257.1"/>
    </source>
</evidence>
<sequence length="154" mass="16487">MQTLGISSVGQAIQLAVAPVFLLAGVGALLAVLINRLGRIIDRVYLLERELPADASDELRAKNHETTLSLSRRARLIHWSISLCTTCDLLVCVVVAALFISAELGINLSSAIAFLFIGAMLALIAGLICFLREISLATALIESLDKTFATPPEK</sequence>
<keyword evidence="1" id="KW-0812">Transmembrane</keyword>
<keyword evidence="1" id="KW-1133">Transmembrane helix</keyword>
<gene>
    <name evidence="2" type="ORF">IPL58_09090</name>
</gene>
<dbReference type="InterPro" id="IPR021279">
    <property type="entry name" value="DUF2721"/>
</dbReference>
<accession>A0A9D7K402</accession>
<organism evidence="2 3">
    <name type="scientific">Candidatus Proximibacter danicus</name>
    <dbReference type="NCBI Taxonomy" id="2954365"/>
    <lineage>
        <taxon>Bacteria</taxon>
        <taxon>Pseudomonadati</taxon>
        <taxon>Pseudomonadota</taxon>
        <taxon>Betaproteobacteria</taxon>
        <taxon>Candidatus Proximibacter</taxon>
    </lineage>
</organism>
<dbReference type="Proteomes" id="UP000886689">
    <property type="component" value="Unassembled WGS sequence"/>
</dbReference>
<feature type="transmembrane region" description="Helical" evidence="1">
    <location>
        <begin position="112"/>
        <end position="131"/>
    </location>
</feature>
<comment type="caution">
    <text evidence="2">The sequence shown here is derived from an EMBL/GenBank/DDBJ whole genome shotgun (WGS) entry which is preliminary data.</text>
</comment>